<dbReference type="InterPro" id="IPR036914">
    <property type="entry name" value="MGS-like_dom_sf"/>
</dbReference>
<dbReference type="Gene3D" id="3.40.50.1380">
    <property type="entry name" value="Methylglyoxal synthase-like domain"/>
    <property type="match status" value="1"/>
</dbReference>
<dbReference type="eggNOG" id="COG1803">
    <property type="taxonomic scope" value="Bacteria"/>
</dbReference>
<accession>F1TC56</accession>
<dbReference type="GO" id="GO:0005829">
    <property type="term" value="C:cytosol"/>
    <property type="evidence" value="ECO:0007669"/>
    <property type="project" value="TreeGrafter"/>
</dbReference>
<feature type="domain" description="MGS-like" evidence="1">
    <location>
        <begin position="1"/>
        <end position="130"/>
    </location>
</feature>
<dbReference type="OrthoDB" id="9787147at2"/>
<reference evidence="2" key="1">
    <citation type="submission" date="2009-07" db="EMBL/GenBank/DDBJ databases">
        <authorList>
            <consortium name="US DOE Joint Genome Institute (JGI-PGF)"/>
            <person name="Lucas S."/>
            <person name="Copeland A."/>
            <person name="Lapidus A."/>
            <person name="Glavina del Rio T."/>
            <person name="Tice H."/>
            <person name="Bruce D."/>
            <person name="Goodwin L."/>
            <person name="Pitluck S."/>
            <person name="Larimer F."/>
            <person name="Land M.L."/>
            <person name="Mouttaki H."/>
            <person name="He Z."/>
            <person name="Zhou J."/>
            <person name="Hemme C.L."/>
        </authorList>
    </citation>
    <scope>NUCLEOTIDE SEQUENCE [LARGE SCALE GENOMIC DNA]</scope>
    <source>
        <strain evidence="2">DSM 2782</strain>
    </source>
</reference>
<dbReference type="Proteomes" id="UP000003860">
    <property type="component" value="Unassembled WGS sequence"/>
</dbReference>
<dbReference type="EMBL" id="ACXX02000005">
    <property type="protein sequence ID" value="EGD47971.1"/>
    <property type="molecule type" value="Genomic_DNA"/>
</dbReference>
<name>F1TC56_9FIRM</name>
<dbReference type="STRING" id="588581.Cpap_2657"/>
<sequence length="130" mass="14656">MNIAFIAHDNKKELMASFCIAYKSILHEHHIIATRSTGIMINKATGLNVNLLAYGSLGAQQLSARIACDEIDLLIYFRDANIEEDHNNYLLFKHCDVNNIPFATNIASAEVLIKGLERGDLAWRELLRQD</sequence>
<gene>
    <name evidence="2" type="ORF">Cpap_2657</name>
</gene>
<proteinExistence type="predicted"/>
<dbReference type="NCBIfam" id="NF003559">
    <property type="entry name" value="PRK05234.1"/>
    <property type="match status" value="1"/>
</dbReference>
<dbReference type="InterPro" id="IPR004363">
    <property type="entry name" value="Methylgl_synth"/>
</dbReference>
<dbReference type="SUPFAM" id="SSF52335">
    <property type="entry name" value="Methylglyoxal synthase-like"/>
    <property type="match status" value="1"/>
</dbReference>
<dbReference type="AlphaFoldDB" id="F1TC56"/>
<dbReference type="RefSeq" id="WP_004618739.1">
    <property type="nucleotide sequence ID" value="NZ_ACXX02000005.1"/>
</dbReference>
<evidence type="ECO:0000259" key="1">
    <source>
        <dbReference type="PROSITE" id="PS51855"/>
    </source>
</evidence>
<dbReference type="InterPro" id="IPR011607">
    <property type="entry name" value="MGS-like_dom"/>
</dbReference>
<dbReference type="PROSITE" id="PS51855">
    <property type="entry name" value="MGS"/>
    <property type="match status" value="1"/>
</dbReference>
<keyword evidence="3" id="KW-1185">Reference proteome</keyword>
<comment type="caution">
    <text evidence="2">The sequence shown here is derived from an EMBL/GenBank/DDBJ whole genome shotgun (WGS) entry which is preliminary data.</text>
</comment>
<evidence type="ECO:0000313" key="3">
    <source>
        <dbReference type="Proteomes" id="UP000003860"/>
    </source>
</evidence>
<dbReference type="GO" id="GO:0019242">
    <property type="term" value="P:methylglyoxal biosynthetic process"/>
    <property type="evidence" value="ECO:0007669"/>
    <property type="project" value="InterPro"/>
</dbReference>
<reference evidence="2" key="2">
    <citation type="submission" date="2011-01" db="EMBL/GenBank/DDBJ databases">
        <title>The Non-contiguous Finished genome of Clostridium papyrosolvens.</title>
        <authorList>
            <person name="Lucas S."/>
            <person name="Copeland A."/>
            <person name="Lapidus A."/>
            <person name="Cheng J.-F."/>
            <person name="Goodwin L."/>
            <person name="Pitluck S."/>
            <person name="Misra M."/>
            <person name="Chertkov O."/>
            <person name="Detter J.C."/>
            <person name="Han C."/>
            <person name="Tapia R."/>
            <person name="Land M."/>
            <person name="Hauser L."/>
            <person name="Kyrpides N."/>
            <person name="Ivanova N."/>
            <person name="Pagani I."/>
            <person name="Mouttaki H."/>
            <person name="He Z."/>
            <person name="Zhou J."/>
            <person name="Hemme C.L."/>
            <person name="Woyke T."/>
        </authorList>
    </citation>
    <scope>NUCLEOTIDE SEQUENCE [LARGE SCALE GENOMIC DNA]</scope>
    <source>
        <strain evidence="2">DSM 2782</strain>
    </source>
</reference>
<dbReference type="GO" id="GO:0008929">
    <property type="term" value="F:methylglyoxal synthase activity"/>
    <property type="evidence" value="ECO:0007669"/>
    <property type="project" value="InterPro"/>
</dbReference>
<protein>
    <submittedName>
        <fullName evidence="2">MGS domain protein</fullName>
    </submittedName>
</protein>
<dbReference type="Pfam" id="PF02142">
    <property type="entry name" value="MGS"/>
    <property type="match status" value="1"/>
</dbReference>
<dbReference type="PANTHER" id="PTHR30492">
    <property type="entry name" value="METHYLGLYOXAL SYNTHASE"/>
    <property type="match status" value="1"/>
</dbReference>
<organism evidence="2 3">
    <name type="scientific">Ruminiclostridium papyrosolvens DSM 2782</name>
    <dbReference type="NCBI Taxonomy" id="588581"/>
    <lineage>
        <taxon>Bacteria</taxon>
        <taxon>Bacillati</taxon>
        <taxon>Bacillota</taxon>
        <taxon>Clostridia</taxon>
        <taxon>Eubacteriales</taxon>
        <taxon>Oscillospiraceae</taxon>
        <taxon>Ruminiclostridium</taxon>
    </lineage>
</organism>
<dbReference type="PANTHER" id="PTHR30492:SF0">
    <property type="entry name" value="METHYLGLYOXAL SYNTHASE"/>
    <property type="match status" value="1"/>
</dbReference>
<evidence type="ECO:0000313" key="2">
    <source>
        <dbReference type="EMBL" id="EGD47971.1"/>
    </source>
</evidence>